<dbReference type="EMBL" id="RIBY02001180">
    <property type="protein sequence ID" value="KAH9831683.1"/>
    <property type="molecule type" value="Genomic_DNA"/>
</dbReference>
<dbReference type="Proteomes" id="UP001138500">
    <property type="component" value="Unassembled WGS sequence"/>
</dbReference>
<organism evidence="1 2">
    <name type="scientific">Teratosphaeria destructans</name>
    <dbReference type="NCBI Taxonomy" id="418781"/>
    <lineage>
        <taxon>Eukaryota</taxon>
        <taxon>Fungi</taxon>
        <taxon>Dikarya</taxon>
        <taxon>Ascomycota</taxon>
        <taxon>Pezizomycotina</taxon>
        <taxon>Dothideomycetes</taxon>
        <taxon>Dothideomycetidae</taxon>
        <taxon>Mycosphaerellales</taxon>
        <taxon>Teratosphaeriaceae</taxon>
        <taxon>Teratosphaeria</taxon>
    </lineage>
</organism>
<proteinExistence type="predicted"/>
<keyword evidence="2" id="KW-1185">Reference proteome</keyword>
<dbReference type="AlphaFoldDB" id="A0A9W7SUX1"/>
<evidence type="ECO:0000313" key="1">
    <source>
        <dbReference type="EMBL" id="KAH9831683.1"/>
    </source>
</evidence>
<gene>
    <name evidence="1" type="ORF">Tdes44962_MAKER08905</name>
</gene>
<protein>
    <submittedName>
        <fullName evidence="1">Uncharacterized protein</fullName>
    </submittedName>
</protein>
<sequence length="103" mass="11708">MNQLEEAGGDLDGKSRLMRTDPITPHKWLDIEDSPAPRVRTLQRARHRILSSTNTEHTRHAAPFDLSLGGAERLPKAGKRRRNCYLLLQPCATLEPWNRGDDL</sequence>
<reference evidence="1 2" key="1">
    <citation type="journal article" date="2018" name="IMA Fungus">
        <title>IMA Genome-F 10: Nine draft genome sequences of Claviceps purpurea s.lat., including C. arundinis, C. humidiphila, and C. cf. spartinae, pseudomolecules for the pitch canker pathogen Fusarium circinatum, draft genome of Davidsoniella eucalypti, Grosmannia galeiformis, Quambalaria eucalypti, and Teratosphaeria destructans.</title>
        <authorList>
            <person name="Wingfield B.D."/>
            <person name="Liu M."/>
            <person name="Nguyen H.D."/>
            <person name="Lane F.A."/>
            <person name="Morgan S.W."/>
            <person name="De Vos L."/>
            <person name="Wilken P.M."/>
            <person name="Duong T.A."/>
            <person name="Aylward J."/>
            <person name="Coetzee M.P."/>
            <person name="Dadej K."/>
            <person name="De Beer Z.W."/>
            <person name="Findlay W."/>
            <person name="Havenga M."/>
            <person name="Kolarik M."/>
            <person name="Menzies J.G."/>
            <person name="Naidoo K."/>
            <person name="Pochopski O."/>
            <person name="Shoukouhi P."/>
            <person name="Santana Q.C."/>
            <person name="Seifert K.A."/>
            <person name="Soal N."/>
            <person name="Steenkamp E.T."/>
            <person name="Tatham C.T."/>
            <person name="van der Nest M.A."/>
            <person name="Wingfield M.J."/>
        </authorList>
    </citation>
    <scope>NUCLEOTIDE SEQUENCE [LARGE SCALE GENOMIC DNA]</scope>
    <source>
        <strain evidence="1">CMW44962</strain>
    </source>
</reference>
<accession>A0A9W7SUX1</accession>
<name>A0A9W7SUX1_9PEZI</name>
<evidence type="ECO:0000313" key="2">
    <source>
        <dbReference type="Proteomes" id="UP001138500"/>
    </source>
</evidence>
<comment type="caution">
    <text evidence="1">The sequence shown here is derived from an EMBL/GenBank/DDBJ whole genome shotgun (WGS) entry which is preliminary data.</text>
</comment>
<reference evidence="1 2" key="2">
    <citation type="journal article" date="2021" name="Curr. Genet.">
        <title>Genetic response to nitrogen starvation in the aggressive Eucalyptus foliar pathogen Teratosphaeria destructans.</title>
        <authorList>
            <person name="Havenga M."/>
            <person name="Wingfield B.D."/>
            <person name="Wingfield M.J."/>
            <person name="Dreyer L.L."/>
            <person name="Roets F."/>
            <person name="Aylward J."/>
        </authorList>
    </citation>
    <scope>NUCLEOTIDE SEQUENCE [LARGE SCALE GENOMIC DNA]</scope>
    <source>
        <strain evidence="1">CMW44962</strain>
    </source>
</reference>